<name>A0A0E3VX45_9BRAD</name>
<protein>
    <submittedName>
        <fullName evidence="1">Uncharacterized protein</fullName>
    </submittedName>
</protein>
<dbReference type="AlphaFoldDB" id="A0A0E3VX45"/>
<reference evidence="1 2" key="1">
    <citation type="submission" date="2014-11" db="EMBL/GenBank/DDBJ databases">
        <title>Symbiosis island explosion on the genome of extra-slow-growing strains of soybean bradyrhizobia with massive insertion sequences.</title>
        <authorList>
            <person name="Iida T."/>
            <person name="Minamisawa K."/>
        </authorList>
    </citation>
    <scope>NUCLEOTIDE SEQUENCE [LARGE SCALE GENOMIC DNA]</scope>
    <source>
        <strain evidence="1 2">NK6</strain>
    </source>
</reference>
<gene>
    <name evidence="1" type="ORF">NK6_8876</name>
</gene>
<evidence type="ECO:0000313" key="1">
    <source>
        <dbReference type="EMBL" id="BAR62020.1"/>
    </source>
</evidence>
<dbReference type="EMBL" id="AP014685">
    <property type="protein sequence ID" value="BAR62020.1"/>
    <property type="molecule type" value="Genomic_DNA"/>
</dbReference>
<proteinExistence type="predicted"/>
<dbReference type="Proteomes" id="UP000063308">
    <property type="component" value="Chromosome"/>
</dbReference>
<accession>A0A0E3VX45</accession>
<sequence length="33" mass="3494">MSGLASTADTPEAVAIFAFGPERDIRKVKETAN</sequence>
<organism evidence="1 2">
    <name type="scientific">Bradyrhizobium diazoefficiens</name>
    <dbReference type="NCBI Taxonomy" id="1355477"/>
    <lineage>
        <taxon>Bacteria</taxon>
        <taxon>Pseudomonadati</taxon>
        <taxon>Pseudomonadota</taxon>
        <taxon>Alphaproteobacteria</taxon>
        <taxon>Hyphomicrobiales</taxon>
        <taxon>Nitrobacteraceae</taxon>
        <taxon>Bradyrhizobium</taxon>
    </lineage>
</organism>
<evidence type="ECO:0000313" key="2">
    <source>
        <dbReference type="Proteomes" id="UP000063308"/>
    </source>
</evidence>